<comment type="cofactor">
    <cofactor evidence="14">
        <name>[2Fe-2S] cluster</name>
        <dbReference type="ChEBI" id="CHEBI:190135"/>
    </cofactor>
</comment>
<dbReference type="CDD" id="cd02201">
    <property type="entry name" value="FtsZ_type1"/>
    <property type="match status" value="1"/>
</dbReference>
<dbReference type="GO" id="GO:0003924">
    <property type="term" value="F:GTPase activity"/>
    <property type="evidence" value="ECO:0007669"/>
    <property type="project" value="InterPro"/>
</dbReference>
<keyword evidence="13" id="KW-0342">GTP-binding</keyword>
<comment type="similarity">
    <text evidence="4">Belongs to the FtsZ family.</text>
</comment>
<evidence type="ECO:0000256" key="13">
    <source>
        <dbReference type="ARBA" id="ARBA00023134"/>
    </source>
</evidence>
<keyword evidence="9" id="KW-0547">Nucleotide-binding</keyword>
<gene>
    <name evidence="17" type="ORF">CXB51_021298</name>
</gene>
<feature type="transmembrane region" description="Helical" evidence="15">
    <location>
        <begin position="608"/>
        <end position="632"/>
    </location>
</feature>
<dbReference type="GO" id="GO:0009055">
    <property type="term" value="F:electron transfer activity"/>
    <property type="evidence" value="ECO:0007669"/>
    <property type="project" value="InterPro"/>
</dbReference>
<dbReference type="InterPro" id="IPR006058">
    <property type="entry name" value="2Fe2S_fd_BS"/>
</dbReference>
<dbReference type="InterPro" id="IPR001041">
    <property type="entry name" value="2Fe-2S_ferredoxin-type"/>
</dbReference>
<name>A0A8J6CYN0_9ROSI</name>
<evidence type="ECO:0000313" key="18">
    <source>
        <dbReference type="Proteomes" id="UP000701853"/>
    </source>
</evidence>
<dbReference type="InterPro" id="IPR037103">
    <property type="entry name" value="Tubulin/FtsZ-like_C"/>
</dbReference>
<keyword evidence="11" id="KW-0408">Iron</keyword>
<feature type="transmembrane region" description="Helical" evidence="15">
    <location>
        <begin position="547"/>
        <end position="570"/>
    </location>
</feature>
<dbReference type="HAMAP" id="MF_00909">
    <property type="entry name" value="FtsZ"/>
    <property type="match status" value="1"/>
</dbReference>
<dbReference type="Gene3D" id="3.10.20.30">
    <property type="match status" value="1"/>
</dbReference>
<accession>A0A8J6CYN0</accession>
<comment type="subcellular location">
    <subcellularLocation>
        <location evidence="2">Plastid</location>
        <location evidence="2">Chloroplast</location>
    </subcellularLocation>
</comment>
<keyword evidence="15" id="KW-0472">Membrane</keyword>
<keyword evidence="8" id="KW-0479">Metal-binding</keyword>
<dbReference type="Proteomes" id="UP000701853">
    <property type="component" value="Chromosome 8"/>
</dbReference>
<reference evidence="17 18" key="1">
    <citation type="journal article" date="2021" name="bioRxiv">
        <title>The Gossypium anomalum genome as a resource for cotton improvement and evolutionary analysis of hybrid incompatibility.</title>
        <authorList>
            <person name="Grover C.E."/>
            <person name="Yuan D."/>
            <person name="Arick M.A."/>
            <person name="Miller E.R."/>
            <person name="Hu G."/>
            <person name="Peterson D.G."/>
            <person name="Wendel J.F."/>
            <person name="Udall J.A."/>
        </authorList>
    </citation>
    <scope>NUCLEOTIDE SEQUENCE [LARGE SCALE GENOMIC DNA]</scope>
    <source>
        <strain evidence="17">JFW-Udall</strain>
        <tissue evidence="17">Leaf</tissue>
    </source>
</reference>
<dbReference type="PANTHER" id="PTHR30314">
    <property type="entry name" value="CELL DIVISION PROTEIN FTSZ-RELATED"/>
    <property type="match status" value="1"/>
</dbReference>
<comment type="function">
    <text evidence="1">Ferredoxins are iron-sulfur proteins that transfer electrons in a wide variety of metabolic reactions.</text>
</comment>
<evidence type="ECO:0000256" key="14">
    <source>
        <dbReference type="ARBA" id="ARBA00034078"/>
    </source>
</evidence>
<comment type="similarity">
    <text evidence="3">Belongs to the 2Fe2S plant-type ferredoxin family.</text>
</comment>
<evidence type="ECO:0000256" key="12">
    <source>
        <dbReference type="ARBA" id="ARBA00023014"/>
    </source>
</evidence>
<dbReference type="NCBIfam" id="TIGR02008">
    <property type="entry name" value="fdx_plant"/>
    <property type="match status" value="1"/>
</dbReference>
<dbReference type="FunFam" id="3.10.20.30:FF:000014">
    <property type="entry name" value="Ferredoxin"/>
    <property type="match status" value="1"/>
</dbReference>
<dbReference type="GO" id="GO:0046872">
    <property type="term" value="F:metal ion binding"/>
    <property type="evidence" value="ECO:0007669"/>
    <property type="project" value="UniProtKB-KW"/>
</dbReference>
<dbReference type="NCBIfam" id="TIGR00065">
    <property type="entry name" value="ftsZ"/>
    <property type="match status" value="1"/>
</dbReference>
<dbReference type="EMBL" id="JAHUZN010000008">
    <property type="protein sequence ID" value="KAG8484838.1"/>
    <property type="molecule type" value="Genomic_DNA"/>
</dbReference>
<dbReference type="GO" id="GO:0010020">
    <property type="term" value="P:chloroplast fission"/>
    <property type="evidence" value="ECO:0007669"/>
    <property type="project" value="TreeGrafter"/>
</dbReference>
<dbReference type="Pfam" id="PF12327">
    <property type="entry name" value="FtsZ_C"/>
    <property type="match status" value="1"/>
</dbReference>
<dbReference type="OrthoDB" id="70257at2759"/>
<evidence type="ECO:0000256" key="10">
    <source>
        <dbReference type="ARBA" id="ARBA00022982"/>
    </source>
</evidence>
<dbReference type="PRINTS" id="PR00423">
    <property type="entry name" value="CELLDVISFTSZ"/>
</dbReference>
<keyword evidence="6" id="KW-0150">Chloroplast</keyword>
<evidence type="ECO:0000256" key="2">
    <source>
        <dbReference type="ARBA" id="ARBA00004229"/>
    </source>
</evidence>
<dbReference type="GO" id="GO:0051537">
    <property type="term" value="F:2 iron, 2 sulfur cluster binding"/>
    <property type="evidence" value="ECO:0007669"/>
    <property type="project" value="UniProtKB-KW"/>
</dbReference>
<evidence type="ECO:0000256" key="11">
    <source>
        <dbReference type="ARBA" id="ARBA00023004"/>
    </source>
</evidence>
<keyword evidence="12" id="KW-0411">Iron-sulfur</keyword>
<dbReference type="SMART" id="SM00864">
    <property type="entry name" value="Tubulin"/>
    <property type="match status" value="1"/>
</dbReference>
<evidence type="ECO:0000256" key="1">
    <source>
        <dbReference type="ARBA" id="ARBA00003532"/>
    </source>
</evidence>
<feature type="domain" description="2Fe-2S ferredoxin-type" evidence="16">
    <location>
        <begin position="709"/>
        <end position="800"/>
    </location>
</feature>
<keyword evidence="6" id="KW-0934">Plastid</keyword>
<dbReference type="GO" id="GO:0022900">
    <property type="term" value="P:electron transport chain"/>
    <property type="evidence" value="ECO:0007669"/>
    <property type="project" value="InterPro"/>
</dbReference>
<evidence type="ECO:0000256" key="7">
    <source>
        <dbReference type="ARBA" id="ARBA00022714"/>
    </source>
</evidence>
<evidence type="ECO:0000256" key="9">
    <source>
        <dbReference type="ARBA" id="ARBA00022741"/>
    </source>
</evidence>
<keyword evidence="5" id="KW-0813">Transport</keyword>
<keyword evidence="15" id="KW-1133">Transmembrane helix</keyword>
<keyword evidence="10" id="KW-0249">Electron transport</keyword>
<dbReference type="SUPFAM" id="SSF54292">
    <property type="entry name" value="2Fe-2S ferredoxin-like"/>
    <property type="match status" value="1"/>
</dbReference>
<protein>
    <recommendedName>
        <fullName evidence="16">2Fe-2S ferredoxin-type domain-containing protein</fullName>
    </recommendedName>
</protein>
<dbReference type="InterPro" id="IPR045061">
    <property type="entry name" value="FtsZ/CetZ"/>
</dbReference>
<dbReference type="InterPro" id="IPR012675">
    <property type="entry name" value="Beta-grasp_dom_sf"/>
</dbReference>
<dbReference type="InterPro" id="IPR010241">
    <property type="entry name" value="Fd_pln"/>
</dbReference>
<dbReference type="Gene3D" id="3.30.1330.20">
    <property type="entry name" value="Tubulin/FtsZ, C-terminal domain"/>
    <property type="match status" value="1"/>
</dbReference>
<evidence type="ECO:0000256" key="5">
    <source>
        <dbReference type="ARBA" id="ARBA00022448"/>
    </source>
</evidence>
<feature type="transmembrane region" description="Helical" evidence="15">
    <location>
        <begin position="26"/>
        <end position="52"/>
    </location>
</feature>
<proteinExistence type="inferred from homology"/>
<evidence type="ECO:0000256" key="8">
    <source>
        <dbReference type="ARBA" id="ARBA00022723"/>
    </source>
</evidence>
<feature type="transmembrane region" description="Helical" evidence="15">
    <location>
        <begin position="576"/>
        <end position="596"/>
    </location>
</feature>
<dbReference type="GO" id="GO:0009507">
    <property type="term" value="C:chloroplast"/>
    <property type="evidence" value="ECO:0007669"/>
    <property type="project" value="UniProtKB-SubCell"/>
</dbReference>
<dbReference type="InterPro" id="IPR003008">
    <property type="entry name" value="Tubulin_FtsZ_GTPase"/>
</dbReference>
<dbReference type="SMART" id="SM00865">
    <property type="entry name" value="Tubulin_C"/>
    <property type="match status" value="1"/>
</dbReference>
<dbReference type="Gene3D" id="3.40.50.1440">
    <property type="entry name" value="Tubulin/FtsZ, GTPase domain"/>
    <property type="match status" value="1"/>
</dbReference>
<evidence type="ECO:0000256" key="15">
    <source>
        <dbReference type="SAM" id="Phobius"/>
    </source>
</evidence>
<evidence type="ECO:0000313" key="17">
    <source>
        <dbReference type="EMBL" id="KAG8484838.1"/>
    </source>
</evidence>
<dbReference type="SUPFAM" id="SSF55307">
    <property type="entry name" value="Tubulin C-terminal domain-like"/>
    <property type="match status" value="1"/>
</dbReference>
<evidence type="ECO:0000259" key="16">
    <source>
        <dbReference type="PROSITE" id="PS51085"/>
    </source>
</evidence>
<dbReference type="InterPro" id="IPR024757">
    <property type="entry name" value="FtsZ_C"/>
</dbReference>
<dbReference type="FunFam" id="3.40.50.1440:FF:000001">
    <property type="entry name" value="Cell division protein FtsZ"/>
    <property type="match status" value="1"/>
</dbReference>
<dbReference type="PROSITE" id="PS00197">
    <property type="entry name" value="2FE2S_FER_1"/>
    <property type="match status" value="1"/>
</dbReference>
<dbReference type="SUPFAM" id="SSF52490">
    <property type="entry name" value="Tubulin nucleotide-binding domain-like"/>
    <property type="match status" value="1"/>
</dbReference>
<keyword evidence="18" id="KW-1185">Reference proteome</keyword>
<dbReference type="InterPro" id="IPR008280">
    <property type="entry name" value="Tub_FtsZ_C"/>
</dbReference>
<evidence type="ECO:0000256" key="3">
    <source>
        <dbReference type="ARBA" id="ARBA00007874"/>
    </source>
</evidence>
<dbReference type="InterPro" id="IPR000158">
    <property type="entry name" value="Cell_div_FtsZ"/>
</dbReference>
<dbReference type="CDD" id="cd00207">
    <property type="entry name" value="fer2"/>
    <property type="match status" value="1"/>
</dbReference>
<comment type="caution">
    <text evidence="17">The sequence shown here is derived from an EMBL/GenBank/DDBJ whole genome shotgun (WGS) entry which is preliminary data.</text>
</comment>
<organism evidence="17 18">
    <name type="scientific">Gossypium anomalum</name>
    <dbReference type="NCBI Taxonomy" id="47600"/>
    <lineage>
        <taxon>Eukaryota</taxon>
        <taxon>Viridiplantae</taxon>
        <taxon>Streptophyta</taxon>
        <taxon>Embryophyta</taxon>
        <taxon>Tracheophyta</taxon>
        <taxon>Spermatophyta</taxon>
        <taxon>Magnoliopsida</taxon>
        <taxon>eudicotyledons</taxon>
        <taxon>Gunneridae</taxon>
        <taxon>Pentapetalae</taxon>
        <taxon>rosids</taxon>
        <taxon>malvids</taxon>
        <taxon>Malvales</taxon>
        <taxon>Malvaceae</taxon>
        <taxon>Malvoideae</taxon>
        <taxon>Gossypium</taxon>
    </lineage>
</organism>
<dbReference type="PROSITE" id="PS51085">
    <property type="entry name" value="2FE2S_FER_2"/>
    <property type="match status" value="1"/>
</dbReference>
<dbReference type="InterPro" id="IPR018316">
    <property type="entry name" value="Tubulin/FtsZ_2-layer-sand-dom"/>
</dbReference>
<keyword evidence="7" id="KW-0001">2Fe-2S</keyword>
<dbReference type="Pfam" id="PF00091">
    <property type="entry name" value="Tubulin"/>
    <property type="match status" value="1"/>
</dbReference>
<dbReference type="AlphaFoldDB" id="A0A8J6CYN0"/>
<evidence type="ECO:0000256" key="6">
    <source>
        <dbReference type="ARBA" id="ARBA00022528"/>
    </source>
</evidence>
<dbReference type="GO" id="GO:0005525">
    <property type="term" value="F:GTP binding"/>
    <property type="evidence" value="ECO:0007669"/>
    <property type="project" value="UniProtKB-KW"/>
</dbReference>
<dbReference type="PANTHER" id="PTHR30314:SF25">
    <property type="entry name" value="CELL DIVISION PROTEIN FTSZ HOMOLOG 2-1, CHLOROPLASTIC-LIKE"/>
    <property type="match status" value="1"/>
</dbReference>
<dbReference type="Pfam" id="PF00111">
    <property type="entry name" value="Fer2"/>
    <property type="match status" value="1"/>
</dbReference>
<dbReference type="InterPro" id="IPR036525">
    <property type="entry name" value="Tubulin/FtsZ_GTPase_sf"/>
</dbReference>
<dbReference type="InterPro" id="IPR036010">
    <property type="entry name" value="2Fe-2S_ferredoxin-like_sf"/>
</dbReference>
<sequence length="803" mass="86640">MATCVVTFGSQSSIGVLSFLRDYIYISWNLGFMATCVVIFGSQSSIGLLSFWRDYSLKERLINKGSSLRYFNGVAYKKKTNLLSLLDFKCYVNSHNVGPNHSKESFLDLHPKKLKLSGEENDAMFYSTTINESLRETCNPSYNYGEAKIKVVGVGGGGSNAVNRMVEHSLKGVEFLIVNTDAQALKMSPMLPNKCLQIGQELTRGLGAGGKPEIGMNAANESREAIEEAVHGADMAGMGGGTGTGGAPVIAGIAKSKGILTVGIVTTPFSFEGQKRAVQAQEGIAALRENVDTLIIIPNDKLLAAVSQATLMTEAFNLADDILRQGVRGISDIITIPGLVNVDFADVHAIMKDAGSSLMGIALNAIQSPLLDIGIERATGIVWNITGGTDLTLFEVNAAAEVIYDLVDPKANLIFGAVIDPSLCGQDGGGYGAEGEHGGGYGCAKRADGYTYDVMLSNCKACEQDEVIVSITLIATGFKRQEDRKGKASLFSFGLTSSDVSNNFNKHFPFTNDGSLEIPNFLKKKGLSKKLRPLRILRSYPKSPYPFCKLSIPFFFIFACVICFSAFEIWGEEAFVLIRLSFILSVLTRILAKCWIQAHVYAYNRARIYVGLLMMQFSFFIGCNCSIMLLGLGDKTHRSCPLASWNAYSSTAKMATVRVTSSSIVQASIPNRFTGAIVKAPTSLGSFKNISKSFGLKCSSNHKTLMAAYKIKLVGPDGEVSEFEAPDDQYILDAAEEAGVELPYSCRAGACSTCAGKMVSGSVDQSDGSFLDEKQIADGYLLTCVSYPTSDCEIHTHKEADLY</sequence>
<keyword evidence="15" id="KW-0812">Transmembrane</keyword>
<evidence type="ECO:0000256" key="4">
    <source>
        <dbReference type="ARBA" id="ARBA00009690"/>
    </source>
</evidence>